<dbReference type="InterPro" id="IPR015876">
    <property type="entry name" value="Acyl-CoA_DS"/>
</dbReference>
<evidence type="ECO:0000313" key="14">
    <source>
        <dbReference type="EMBL" id="REG27319.1"/>
    </source>
</evidence>
<evidence type="ECO:0000313" key="13">
    <source>
        <dbReference type="EMBL" id="AKJ05927.1"/>
    </source>
</evidence>
<evidence type="ECO:0000313" key="16">
    <source>
        <dbReference type="Proteomes" id="UP000256345"/>
    </source>
</evidence>
<dbReference type="GO" id="GO:0016020">
    <property type="term" value="C:membrane"/>
    <property type="evidence" value="ECO:0007669"/>
    <property type="project" value="UniProtKB-SubCell"/>
</dbReference>
<evidence type="ECO:0000313" key="15">
    <source>
        <dbReference type="Proteomes" id="UP000035579"/>
    </source>
</evidence>
<reference evidence="14 16" key="2">
    <citation type="submission" date="2018-08" db="EMBL/GenBank/DDBJ databases">
        <title>Genomic Encyclopedia of Archaeal and Bacterial Type Strains, Phase II (KMG-II): from individual species to whole genera.</title>
        <authorList>
            <person name="Goeker M."/>
        </authorList>
    </citation>
    <scope>NUCLEOTIDE SEQUENCE [LARGE SCALE GENOMIC DNA]</scope>
    <source>
        <strain evidence="14 16">DSM 2261</strain>
    </source>
</reference>
<dbReference type="InterPro" id="IPR005804">
    <property type="entry name" value="FA_desaturase_dom"/>
</dbReference>
<dbReference type="Proteomes" id="UP000256345">
    <property type="component" value="Unassembled WGS sequence"/>
</dbReference>
<evidence type="ECO:0000256" key="1">
    <source>
        <dbReference type="ARBA" id="ARBA00004141"/>
    </source>
</evidence>
<dbReference type="Proteomes" id="UP000035579">
    <property type="component" value="Chromosome"/>
</dbReference>
<evidence type="ECO:0000256" key="7">
    <source>
        <dbReference type="ARBA" id="ARBA00023004"/>
    </source>
</evidence>
<dbReference type="PANTHER" id="PTHR11351">
    <property type="entry name" value="ACYL-COA DESATURASE"/>
    <property type="match status" value="1"/>
</dbReference>
<feature type="transmembrane region" description="Helical" evidence="11">
    <location>
        <begin position="31"/>
        <end position="53"/>
    </location>
</feature>
<evidence type="ECO:0000256" key="5">
    <source>
        <dbReference type="ARBA" id="ARBA00022989"/>
    </source>
</evidence>
<keyword evidence="8" id="KW-0443">Lipid metabolism</keyword>
<evidence type="ECO:0000256" key="6">
    <source>
        <dbReference type="ARBA" id="ARBA00023002"/>
    </source>
</evidence>
<keyword evidence="7" id="KW-0408">Iron</keyword>
<dbReference type="EMBL" id="CP011509">
    <property type="protein sequence ID" value="AKJ05927.1"/>
    <property type="molecule type" value="Genomic_DNA"/>
</dbReference>
<keyword evidence="9 11" id="KW-0472">Membrane</keyword>
<dbReference type="EMBL" id="QUMU01000010">
    <property type="protein sequence ID" value="REG27319.1"/>
    <property type="molecule type" value="Genomic_DNA"/>
</dbReference>
<dbReference type="KEGG" id="age:AA314_07553"/>
<feature type="transmembrane region" description="Helical" evidence="11">
    <location>
        <begin position="97"/>
        <end position="117"/>
    </location>
</feature>
<dbReference type="CDD" id="cd03505">
    <property type="entry name" value="Delta9-FADS-like"/>
    <property type="match status" value="1"/>
</dbReference>
<evidence type="ECO:0000256" key="9">
    <source>
        <dbReference type="ARBA" id="ARBA00023136"/>
    </source>
</evidence>
<protein>
    <submittedName>
        <fullName evidence="13">Fatty acid desaturase</fullName>
    </submittedName>
    <submittedName>
        <fullName evidence="14">Stearoyl-CoA desaturase (Delta-9 desaturase)</fullName>
    </submittedName>
</protein>
<reference evidence="13 15" key="1">
    <citation type="submission" date="2015-05" db="EMBL/GenBank/DDBJ databases">
        <title>Genome assembly of Archangium gephyra DSM 2261.</title>
        <authorList>
            <person name="Sharma G."/>
            <person name="Subramanian S."/>
        </authorList>
    </citation>
    <scope>NUCLEOTIDE SEQUENCE [LARGE SCALE GENOMIC DNA]</scope>
    <source>
        <strain evidence="13 15">DSM 2261</strain>
    </source>
</reference>
<accession>A0AAC8TH72</accession>
<name>A0AAC8TH72_9BACT</name>
<organism evidence="13 15">
    <name type="scientific">Archangium gephyra</name>
    <dbReference type="NCBI Taxonomy" id="48"/>
    <lineage>
        <taxon>Bacteria</taxon>
        <taxon>Pseudomonadati</taxon>
        <taxon>Myxococcota</taxon>
        <taxon>Myxococcia</taxon>
        <taxon>Myxococcales</taxon>
        <taxon>Cystobacterineae</taxon>
        <taxon>Archangiaceae</taxon>
        <taxon>Archangium</taxon>
    </lineage>
</organism>
<dbReference type="Pfam" id="PF00487">
    <property type="entry name" value="FA_desaturase"/>
    <property type="match status" value="1"/>
</dbReference>
<evidence type="ECO:0000256" key="8">
    <source>
        <dbReference type="ARBA" id="ARBA00023098"/>
    </source>
</evidence>
<feature type="region of interest" description="Disordered" evidence="10">
    <location>
        <begin position="1"/>
        <end position="24"/>
    </location>
</feature>
<evidence type="ECO:0000256" key="11">
    <source>
        <dbReference type="SAM" id="Phobius"/>
    </source>
</evidence>
<gene>
    <name evidence="13" type="ORF">AA314_07553</name>
    <name evidence="14" type="ORF">ATI61_110326</name>
</gene>
<dbReference type="RefSeq" id="WP_053066992.1">
    <property type="nucleotide sequence ID" value="NZ_CP011509.1"/>
</dbReference>
<keyword evidence="5 11" id="KW-1133">Transmembrane helix</keyword>
<comment type="similarity">
    <text evidence="2">Belongs to the fatty acid desaturase type 2 family.</text>
</comment>
<proteinExistence type="inferred from homology"/>
<feature type="transmembrane region" description="Helical" evidence="11">
    <location>
        <begin position="214"/>
        <end position="236"/>
    </location>
</feature>
<keyword evidence="16" id="KW-1185">Reference proteome</keyword>
<evidence type="ECO:0000256" key="3">
    <source>
        <dbReference type="ARBA" id="ARBA00022692"/>
    </source>
</evidence>
<evidence type="ECO:0000259" key="12">
    <source>
        <dbReference type="Pfam" id="PF00487"/>
    </source>
</evidence>
<dbReference type="PANTHER" id="PTHR11351:SF3">
    <property type="entry name" value="BLL4393 PROTEIN"/>
    <property type="match status" value="1"/>
</dbReference>
<keyword evidence="3 11" id="KW-0812">Transmembrane</keyword>
<evidence type="ECO:0000256" key="10">
    <source>
        <dbReference type="SAM" id="MobiDB-lite"/>
    </source>
</evidence>
<comment type="subcellular location">
    <subcellularLocation>
        <location evidence="1">Membrane</location>
        <topology evidence="1">Multi-pass membrane protein</topology>
    </subcellularLocation>
</comment>
<feature type="transmembrane region" description="Helical" evidence="11">
    <location>
        <begin position="65"/>
        <end position="85"/>
    </location>
</feature>
<sequence>MSALPSFSSAPSSTPAEPTQTPEPLSGARRALVLFVVQGLPLLGFCAGVWLFLREGVSGWDLGLMGAMYLLTMVGIEVGFHRYFAHRTFETTRPLRALFLILGSMAGQGSALLWSAVHRTHHAHTDQPGDLHSPLLGRRGFWGGLRGFFWAQFLWYLEVPAIGRFGRLLDRYRASPADLLASREEDQAHRIARTLPDLLRDEPLVRLNQRYGTWVLLGFALPTLAGGLVTGSWAGALRGLVWGGLVRYYVVQQVTFAINSVGHTMGVRSLNSRDTSRNNVVMALLTLGAGWHNNHHAFPGSARVDFRWWQVDLGGLLLRLLARLGLVWDLREPSPEALLAARLDR</sequence>
<dbReference type="AlphaFoldDB" id="A0AAC8TH72"/>
<feature type="domain" description="Fatty acid desaturase" evidence="12">
    <location>
        <begin position="66"/>
        <end position="306"/>
    </location>
</feature>
<dbReference type="GO" id="GO:0016717">
    <property type="term" value="F:oxidoreductase activity, acting on paired donors, with oxidation of a pair of donors resulting in the reduction of molecular oxygen to two molecules of water"/>
    <property type="evidence" value="ECO:0007669"/>
    <property type="project" value="InterPro"/>
</dbReference>
<keyword evidence="6" id="KW-0560">Oxidoreductase</keyword>
<evidence type="ECO:0000256" key="2">
    <source>
        <dbReference type="ARBA" id="ARBA00008749"/>
    </source>
</evidence>
<keyword evidence="4" id="KW-0276">Fatty acid metabolism</keyword>
<evidence type="ECO:0000256" key="4">
    <source>
        <dbReference type="ARBA" id="ARBA00022832"/>
    </source>
</evidence>
<dbReference type="GO" id="GO:0006631">
    <property type="term" value="P:fatty acid metabolic process"/>
    <property type="evidence" value="ECO:0007669"/>
    <property type="project" value="UniProtKB-KW"/>
</dbReference>